<feature type="non-terminal residue" evidence="2">
    <location>
        <position position="1"/>
    </location>
</feature>
<dbReference type="AlphaFoldDB" id="A0AAV6ND64"/>
<accession>A0AAV6ND64</accession>
<proteinExistence type="predicted"/>
<sequence>MGGSRSDDISGATYSPRSSGRPIPKRGQYCRFRPLRLLLLGLSFSLSLSRSSPILLQLLKAFPFQIKLWKPTRPTVSFHFSSNSTSLLHLRLKLPSGNRKGFASHGHRRLGSFAPPWRRLRTISPGYLDLAWNPRLLAKKWQRYRTSGGSEGSAPMAG</sequence>
<organism evidence="2 3">
    <name type="scientific">Cucurbita argyrosperma subsp. sororia</name>
    <dbReference type="NCBI Taxonomy" id="37648"/>
    <lineage>
        <taxon>Eukaryota</taxon>
        <taxon>Viridiplantae</taxon>
        <taxon>Streptophyta</taxon>
        <taxon>Embryophyta</taxon>
        <taxon>Tracheophyta</taxon>
        <taxon>Spermatophyta</taxon>
        <taxon>Magnoliopsida</taxon>
        <taxon>eudicotyledons</taxon>
        <taxon>Gunneridae</taxon>
        <taxon>Pentapetalae</taxon>
        <taxon>rosids</taxon>
        <taxon>fabids</taxon>
        <taxon>Cucurbitales</taxon>
        <taxon>Cucurbitaceae</taxon>
        <taxon>Cucurbiteae</taxon>
        <taxon>Cucurbita</taxon>
    </lineage>
</organism>
<reference evidence="2 3" key="1">
    <citation type="journal article" date="2021" name="Hortic Res">
        <title>The domestication of Cucurbita argyrosperma as revealed by the genome of its wild relative.</title>
        <authorList>
            <person name="Barrera-Redondo J."/>
            <person name="Sanchez-de la Vega G."/>
            <person name="Aguirre-Liguori J.A."/>
            <person name="Castellanos-Morales G."/>
            <person name="Gutierrez-Guerrero Y.T."/>
            <person name="Aguirre-Dugua X."/>
            <person name="Aguirre-Planter E."/>
            <person name="Tenaillon M.I."/>
            <person name="Lira-Saade R."/>
            <person name="Eguiarte L.E."/>
        </authorList>
    </citation>
    <scope>NUCLEOTIDE SEQUENCE [LARGE SCALE GENOMIC DNA]</scope>
    <source>
        <strain evidence="2">JBR-2021</strain>
    </source>
</reference>
<keyword evidence="3" id="KW-1185">Reference proteome</keyword>
<dbReference type="EMBL" id="JAGKQH010000007">
    <property type="protein sequence ID" value="KAG6594624.1"/>
    <property type="molecule type" value="Genomic_DNA"/>
</dbReference>
<comment type="caution">
    <text evidence="2">The sequence shown here is derived from an EMBL/GenBank/DDBJ whole genome shotgun (WGS) entry which is preliminary data.</text>
</comment>
<evidence type="ECO:0000313" key="2">
    <source>
        <dbReference type="EMBL" id="KAG6594624.1"/>
    </source>
</evidence>
<evidence type="ECO:0000256" key="1">
    <source>
        <dbReference type="SAM" id="MobiDB-lite"/>
    </source>
</evidence>
<evidence type="ECO:0000313" key="3">
    <source>
        <dbReference type="Proteomes" id="UP000685013"/>
    </source>
</evidence>
<name>A0AAV6ND64_9ROSI</name>
<feature type="region of interest" description="Disordered" evidence="1">
    <location>
        <begin position="1"/>
        <end position="26"/>
    </location>
</feature>
<protein>
    <submittedName>
        <fullName evidence="2">Uncharacterized protein</fullName>
    </submittedName>
</protein>
<gene>
    <name evidence="2" type="ORF">SDJN03_11177</name>
</gene>
<dbReference type="Proteomes" id="UP000685013">
    <property type="component" value="Chromosome 7"/>
</dbReference>